<proteinExistence type="predicted"/>
<feature type="domain" description="Pappalysin-1 SD scarf" evidence="1">
    <location>
        <begin position="6"/>
        <end position="149"/>
    </location>
</feature>
<dbReference type="RefSeq" id="XP_065922074.1">
    <property type="nucleotide sequence ID" value="XM_066066002.1"/>
</dbReference>
<protein>
    <recommendedName>
        <fullName evidence="1">Pappalysin-1 SD scarf domain-containing protein</fullName>
    </recommendedName>
</protein>
<dbReference type="OrthoDB" id="2153609at2759"/>
<name>A0A8W8HLE5_MAGGI</name>
<dbReference type="InterPro" id="IPR058897">
    <property type="entry name" value="PAPPA_SD_C"/>
</dbReference>
<dbReference type="AlphaFoldDB" id="A0A8W8HLE5"/>
<dbReference type="RefSeq" id="XP_011435586.2">
    <property type="nucleotide sequence ID" value="XM_011437284.4"/>
</dbReference>
<dbReference type="SUPFAM" id="SSF49785">
    <property type="entry name" value="Galactose-binding domain-like"/>
    <property type="match status" value="1"/>
</dbReference>
<evidence type="ECO:0000313" key="3">
    <source>
        <dbReference type="Proteomes" id="UP000005408"/>
    </source>
</evidence>
<dbReference type="Pfam" id="PF25900">
    <property type="entry name" value="PAPPA"/>
    <property type="match status" value="1"/>
</dbReference>
<organism evidence="2 3">
    <name type="scientific">Magallana gigas</name>
    <name type="common">Pacific oyster</name>
    <name type="synonym">Crassostrea gigas</name>
    <dbReference type="NCBI Taxonomy" id="29159"/>
    <lineage>
        <taxon>Eukaryota</taxon>
        <taxon>Metazoa</taxon>
        <taxon>Spiralia</taxon>
        <taxon>Lophotrochozoa</taxon>
        <taxon>Mollusca</taxon>
        <taxon>Bivalvia</taxon>
        <taxon>Autobranchia</taxon>
        <taxon>Pteriomorphia</taxon>
        <taxon>Ostreida</taxon>
        <taxon>Ostreoidea</taxon>
        <taxon>Ostreidae</taxon>
        <taxon>Magallana</taxon>
    </lineage>
</organism>
<dbReference type="GeneID" id="105334016"/>
<reference evidence="2" key="1">
    <citation type="submission" date="2022-08" db="UniProtKB">
        <authorList>
            <consortium name="EnsemblMetazoa"/>
        </authorList>
    </citation>
    <scope>IDENTIFICATION</scope>
    <source>
        <strain evidence="2">05x7-T-G4-1.051#20</strain>
    </source>
</reference>
<keyword evidence="3" id="KW-1185">Reference proteome</keyword>
<dbReference type="RefSeq" id="XP_034313445.1">
    <property type="nucleotide sequence ID" value="XM_034457554.2"/>
</dbReference>
<dbReference type="Gene3D" id="2.60.120.260">
    <property type="entry name" value="Galactose-binding domain-like"/>
    <property type="match status" value="1"/>
</dbReference>
<sequence>MSDIRRQWVSSVSNFSSQYDSTGWSAEQVIGPPKVYPKHGDIRGAWASGTKTNNEFIEVVFLEKVYPTEINIYETYNAGGTRKVEAKTDSGTWVTIYEAPKVEVIKASRIFKPPFIDANISINILKITIDCTSANTWVEIDAVELVGTIPNPGSFL</sequence>
<dbReference type="Proteomes" id="UP000005408">
    <property type="component" value="Unassembled WGS sequence"/>
</dbReference>
<dbReference type="KEGG" id="crg:105334016"/>
<dbReference type="InterPro" id="IPR008979">
    <property type="entry name" value="Galactose-bd-like_sf"/>
</dbReference>
<dbReference type="EnsemblMetazoa" id="G1011.1">
    <property type="protein sequence ID" value="G1011.1:cds"/>
    <property type="gene ID" value="G1011"/>
</dbReference>
<evidence type="ECO:0000259" key="1">
    <source>
        <dbReference type="Pfam" id="PF25900"/>
    </source>
</evidence>
<dbReference type="OMA" id="INVYETY"/>
<evidence type="ECO:0000313" key="2">
    <source>
        <dbReference type="EnsemblMetazoa" id="G1011.1:cds"/>
    </source>
</evidence>
<accession>A0A8W8HLE5</accession>